<reference evidence="1" key="1">
    <citation type="submission" date="2016-07" db="EMBL/GenBank/DDBJ databases">
        <title>Comparative genomics of the Campylobacter concisus group.</title>
        <authorList>
            <person name="Miller W.G."/>
            <person name="Yee E."/>
            <person name="Chapman M.H."/>
            <person name="Huynh S."/>
            <person name="Bono J.L."/>
            <person name="On S.L.W."/>
            <person name="StLeger J."/>
            <person name="Foster G."/>
            <person name="Parker C.T."/>
        </authorList>
    </citation>
    <scope>NUCLEOTIDE SEQUENCE</scope>
    <source>
        <strain evidence="1">525.92</strain>
    </source>
</reference>
<evidence type="ECO:0000313" key="1">
    <source>
        <dbReference type="EMBL" id="EAT99694.1"/>
    </source>
</evidence>
<dbReference type="Proteomes" id="UP000006380">
    <property type="component" value="Chromosome"/>
</dbReference>
<protein>
    <submittedName>
        <fullName evidence="1">Uncharacterized protein</fullName>
    </submittedName>
</protein>
<dbReference type="EMBL" id="CP000767">
    <property type="protein sequence ID" value="EAT99694.1"/>
    <property type="molecule type" value="Genomic_DNA"/>
</dbReference>
<evidence type="ECO:0000313" key="2">
    <source>
        <dbReference type="Proteomes" id="UP000006380"/>
    </source>
</evidence>
<dbReference type="AlphaFoldDB" id="A7GY89"/>
<dbReference type="STRING" id="360105.CCV52592_0380"/>
<sequence>MKELTKQIALSLEASGYMLRRGVISSKEHKRYYEFVKGSELVLLAFEDMKDGETLPTKLPSRRKVAL</sequence>
<proteinExistence type="predicted"/>
<accession>A7GY89</accession>
<dbReference type="HOGENOM" id="CLU_2804348_0_0_7"/>
<gene>
    <name evidence="1" type="ORF">CCV52592_0380</name>
</gene>
<keyword evidence="2" id="KW-1185">Reference proteome</keyword>
<dbReference type="RefSeq" id="WP_009649912.1">
    <property type="nucleotide sequence ID" value="NC_009715.2"/>
</dbReference>
<organism evidence="1 2">
    <name type="scientific">Campylobacter curvus (strain 525.92)</name>
    <dbReference type="NCBI Taxonomy" id="360105"/>
    <lineage>
        <taxon>Bacteria</taxon>
        <taxon>Pseudomonadati</taxon>
        <taxon>Campylobacterota</taxon>
        <taxon>Epsilonproteobacteria</taxon>
        <taxon>Campylobacterales</taxon>
        <taxon>Campylobacteraceae</taxon>
        <taxon>Campylobacter</taxon>
    </lineage>
</organism>
<dbReference type="KEGG" id="ccv:CCV52592_0380"/>
<name>A7GY89_CAMC5</name>